<organism evidence="1 2">
    <name type="scientific">Paenirhodobacter populi</name>
    <dbReference type="NCBI Taxonomy" id="2306993"/>
    <lineage>
        <taxon>Bacteria</taxon>
        <taxon>Pseudomonadati</taxon>
        <taxon>Pseudomonadota</taxon>
        <taxon>Alphaproteobacteria</taxon>
        <taxon>Rhodobacterales</taxon>
        <taxon>Rhodobacter group</taxon>
        <taxon>Paenirhodobacter</taxon>
    </lineage>
</organism>
<name>A0A443JJL9_9RHOB</name>
<dbReference type="EMBL" id="SAUZ01000011">
    <property type="protein sequence ID" value="RWR20789.1"/>
    <property type="molecule type" value="Genomic_DNA"/>
</dbReference>
<comment type="caution">
    <text evidence="1">The sequence shown here is derived from an EMBL/GenBank/DDBJ whole genome shotgun (WGS) entry which is preliminary data.</text>
</comment>
<reference evidence="1 2" key="1">
    <citation type="submission" date="2019-01" db="EMBL/GenBank/DDBJ databases">
        <title>Sinorhodobacter populi sp. nov. isolated from the symptomatic bark tissue of Populus euramericana canker.</title>
        <authorList>
            <person name="Xu G."/>
        </authorList>
    </citation>
    <scope>NUCLEOTIDE SEQUENCE [LARGE SCALE GENOMIC DNA]</scope>
    <source>
        <strain evidence="1 2">SK2B-1</strain>
    </source>
</reference>
<evidence type="ECO:0000313" key="1">
    <source>
        <dbReference type="EMBL" id="RWR20789.1"/>
    </source>
</evidence>
<dbReference type="Proteomes" id="UP000284476">
    <property type="component" value="Unassembled WGS sequence"/>
</dbReference>
<dbReference type="RefSeq" id="WP_128208826.1">
    <property type="nucleotide sequence ID" value="NZ_JBHRSO010000041.1"/>
</dbReference>
<protein>
    <submittedName>
        <fullName evidence="1">Uncharacterized protein</fullName>
    </submittedName>
</protein>
<accession>A0A443JJL9</accession>
<dbReference type="AlphaFoldDB" id="A0A443JJL9"/>
<sequence>MAETTLRGRFSRQQVKQDAFPGICAENRKFIPDAPARRDIIPYTLPPATVSYHRNRTAGKNQRLDLA</sequence>
<gene>
    <name evidence="1" type="ORF">D2T30_10470</name>
</gene>
<proteinExistence type="predicted"/>
<evidence type="ECO:0000313" key="2">
    <source>
        <dbReference type="Proteomes" id="UP000284476"/>
    </source>
</evidence>